<dbReference type="SUPFAM" id="SSF69349">
    <property type="entry name" value="Phage fibre proteins"/>
    <property type="match status" value="1"/>
</dbReference>
<dbReference type="EMBL" id="CAFABK010000041">
    <property type="protein sequence ID" value="CAB4831730.1"/>
    <property type="molecule type" value="Genomic_DNA"/>
</dbReference>
<dbReference type="InterPro" id="IPR037026">
    <property type="entry name" value="Vgr_OB-fold_dom_sf"/>
</dbReference>
<dbReference type="SUPFAM" id="SSF69255">
    <property type="entry name" value="gp5 N-terminal domain-like"/>
    <property type="match status" value="1"/>
</dbReference>
<dbReference type="InterPro" id="IPR006531">
    <property type="entry name" value="Gp5/Vgr_OB"/>
</dbReference>
<evidence type="ECO:0000259" key="1">
    <source>
        <dbReference type="Pfam" id="PF04717"/>
    </source>
</evidence>
<dbReference type="NCBIfam" id="NF033848">
    <property type="entry name" value="VgrG_rel"/>
    <property type="match status" value="1"/>
</dbReference>
<sequence>MSTNPFNTAGVQLHVLVDGVPLLEQSAMLISNITVESQLFLPSLCEIELVDSGQGVLMENGLVAGVLIEIRAISGEDIIGVPLFSGQVESIELRFDHTSGVRSVVRAYDLAHKMLHGRKTTGFPLSLYSEIVEAVGLEHGIATLAEPTEVPYTMVVQSNESDWDFIVRLAREVGYVTYISIDPAVGLPTLYWGLMAPAETAPPPIGVEMSPRAIVIGDDGLISLRATVSGSGLTASASTRGWDQSLAIPAIGEGPAISDASANVLLPVELATELGGPTAQLVSLERIAENEAATEAASVGLGFRLAGSYSNIEAIVRGNPFLMPNSAISISKAGILTGEYTVTSATHTFEPRSFGYRTQIMCAGYEDRTLMGLQGAAESTFKLNGVYPAIVTDVEDPEFLGRVLLSFPWLSETFISTWARVVQAGAGEGLGMQIMPEPTDEVLVAFENGQLDSPYVLGGLYSADRLGAVPAAELIEGTPMMRAFTSREGHQLLFNDNPDASSLTIQTTFGASCIVRLSPETGISITTIEGQPIIINSDSEVTVNAEGAVVINASEVTLSGEGAVEINGADVSITAEGAVEITTEGAISLTGSEINLASEGSVSIEADVISLVAGEINIAGGIVSLGA</sequence>
<organism evidence="2">
    <name type="scientific">freshwater metagenome</name>
    <dbReference type="NCBI Taxonomy" id="449393"/>
    <lineage>
        <taxon>unclassified sequences</taxon>
        <taxon>metagenomes</taxon>
        <taxon>ecological metagenomes</taxon>
    </lineage>
</organism>
<gene>
    <name evidence="2" type="ORF">UFOPK3204_01008</name>
</gene>
<dbReference type="SUPFAM" id="SSF69279">
    <property type="entry name" value="Phage tail proteins"/>
    <property type="match status" value="1"/>
</dbReference>
<dbReference type="AlphaFoldDB" id="A0A6J7AGQ6"/>
<accession>A0A6J7AGQ6</accession>
<dbReference type="Gene3D" id="3.55.50.10">
    <property type="entry name" value="Baseplate protein-like domains"/>
    <property type="match status" value="1"/>
</dbReference>
<name>A0A6J7AGQ6_9ZZZZ</name>
<protein>
    <submittedName>
        <fullName evidence="2">Unannotated protein</fullName>
    </submittedName>
</protein>
<feature type="domain" description="Gp5/Type VI secretion system Vgr protein OB-fold" evidence="1">
    <location>
        <begin position="387"/>
        <end position="461"/>
    </location>
</feature>
<dbReference type="Pfam" id="PF04717">
    <property type="entry name" value="Phage_base_V"/>
    <property type="match status" value="1"/>
</dbReference>
<reference evidence="2" key="1">
    <citation type="submission" date="2020-05" db="EMBL/GenBank/DDBJ databases">
        <authorList>
            <person name="Chiriac C."/>
            <person name="Salcher M."/>
            <person name="Ghai R."/>
            <person name="Kavagutti S V."/>
        </authorList>
    </citation>
    <scope>NUCLEOTIDE SEQUENCE</scope>
</reference>
<dbReference type="Gene3D" id="2.40.50.230">
    <property type="entry name" value="Gp5 N-terminal domain"/>
    <property type="match status" value="1"/>
</dbReference>
<proteinExistence type="predicted"/>
<dbReference type="InterPro" id="IPR047702">
    <property type="entry name" value="VgrG-rel"/>
</dbReference>
<evidence type="ECO:0000313" key="2">
    <source>
        <dbReference type="EMBL" id="CAB4831730.1"/>
    </source>
</evidence>